<reference evidence="2 4" key="2">
    <citation type="submission" date="2016-11" db="EMBL/GenBank/DDBJ databases">
        <title>Whole genomes of Flavobacteriaceae.</title>
        <authorList>
            <person name="Stine C."/>
            <person name="Li C."/>
            <person name="Tadesse D."/>
        </authorList>
    </citation>
    <scope>NUCLEOTIDE SEQUENCE [LARGE SCALE GENOMIC DNA]</scope>
    <source>
        <strain evidence="2 4">ATCC 29551</strain>
    </source>
</reference>
<proteinExistence type="predicted"/>
<dbReference type="Proteomes" id="UP000198424">
    <property type="component" value="Unassembled WGS sequence"/>
</dbReference>
<dbReference type="EMBL" id="MUGY01000036">
    <property type="protein sequence ID" value="OXA87737.1"/>
    <property type="molecule type" value="Genomic_DNA"/>
</dbReference>
<evidence type="ECO:0000313" key="1">
    <source>
        <dbReference type="EMBL" id="KFF02228.1"/>
    </source>
</evidence>
<dbReference type="eggNOG" id="ENOG5030AC2">
    <property type="taxonomic scope" value="Bacteria"/>
</dbReference>
<evidence type="ECO:0000313" key="3">
    <source>
        <dbReference type="Proteomes" id="UP000028712"/>
    </source>
</evidence>
<dbReference type="Proteomes" id="UP000028712">
    <property type="component" value="Unassembled WGS sequence"/>
</dbReference>
<evidence type="ECO:0000313" key="4">
    <source>
        <dbReference type="Proteomes" id="UP000198424"/>
    </source>
</evidence>
<dbReference type="EMBL" id="JPRM01000063">
    <property type="protein sequence ID" value="KFF02228.1"/>
    <property type="molecule type" value="Genomic_DNA"/>
</dbReference>
<dbReference type="OrthoDB" id="1377125at2"/>
<gene>
    <name evidence="2" type="ORF">B0A62_22430</name>
    <name evidence="1" type="ORF">IW20_25270</name>
</gene>
<keyword evidence="4" id="KW-1185">Reference proteome</keyword>
<dbReference type="AlphaFoldDB" id="A0A085ZCR4"/>
<reference evidence="1 3" key="1">
    <citation type="submission" date="2014-07" db="EMBL/GenBank/DDBJ databases">
        <title>Genome of Flavobacterium hydatis DSM 2063.</title>
        <authorList>
            <person name="Pipes S.E."/>
            <person name="Stropko S.J."/>
            <person name="Newman J.D."/>
        </authorList>
    </citation>
    <scope>NUCLEOTIDE SEQUENCE [LARGE SCALE GENOMIC DNA]</scope>
    <source>
        <strain evidence="1 3">DSM 2063</strain>
    </source>
</reference>
<sequence>MEITYTNFNEKPLTAQQVASNDRYIKIFKENNSLRKEEYYENNILINTLNYIEFGSPHIDLLLINNESIAIIEIENIDSNYAKYHRFKYHNGIIKSKGLSVYKSNQLCMMTQDLDLQTNLPLYYTTCKYYEDQINGYEFEFNYYNTGQLASVIVSNDAKRFYEQYKSSELELIPNFEWWNQYSSYYLNAEPAVPNEIIIA</sequence>
<evidence type="ECO:0000313" key="2">
    <source>
        <dbReference type="EMBL" id="OXA87737.1"/>
    </source>
</evidence>
<protein>
    <submittedName>
        <fullName evidence="1">Uncharacterized protein</fullName>
    </submittedName>
</protein>
<dbReference type="RefSeq" id="WP_035628805.1">
    <property type="nucleotide sequence ID" value="NZ_JBEWQG010000038.1"/>
</dbReference>
<accession>A0A085ZCR4</accession>
<name>A0A085ZCR4_FLAHY</name>
<comment type="caution">
    <text evidence="1">The sequence shown here is derived from an EMBL/GenBank/DDBJ whole genome shotgun (WGS) entry which is preliminary data.</text>
</comment>
<organism evidence="1 3">
    <name type="scientific">Flavobacterium hydatis</name>
    <name type="common">Cytophaga aquatilis</name>
    <dbReference type="NCBI Taxonomy" id="991"/>
    <lineage>
        <taxon>Bacteria</taxon>
        <taxon>Pseudomonadati</taxon>
        <taxon>Bacteroidota</taxon>
        <taxon>Flavobacteriia</taxon>
        <taxon>Flavobacteriales</taxon>
        <taxon>Flavobacteriaceae</taxon>
        <taxon>Flavobacterium</taxon>
    </lineage>
</organism>